<keyword evidence="3" id="KW-1185">Reference proteome</keyword>
<dbReference type="AlphaFoldDB" id="A0A023AY12"/>
<evidence type="ECO:0000256" key="1">
    <source>
        <dbReference type="SAM" id="MobiDB-lite"/>
    </source>
</evidence>
<sequence length="281" mass="29824">MLNRRVEEKNNSLVGVFKNNVRWSKVKKWPTDLLCEHANVHSLELFSVFFHHRSFGFASTDKLSTSERAGEHTRLNSSIRRSTKHRHAPSRGGQTNDGSILIARRLHGSCGVRHSRLDRNCASGCRRCGSQLFRGCACSQLCCGRAGRGVTGGAACLFTSGYRDLFIGLRSSSRSGSLCGLCLRSGSSSGGSLLTSERGSLLLDGRCSLLTCGRLLTSVSGSSRGSGSLCGLCLRPGSTGGGSLLTSGRGSLGSSSSCYSRRGSLLSTGSGSLKSYSRRGR</sequence>
<dbReference type="Proteomes" id="UP000019763">
    <property type="component" value="Unassembled WGS sequence"/>
</dbReference>
<comment type="caution">
    <text evidence="2">The sequence shown here is derived from an EMBL/GenBank/DDBJ whole genome shotgun (WGS) entry which is preliminary data.</text>
</comment>
<protein>
    <submittedName>
        <fullName evidence="2">Uncharacterized protein</fullName>
    </submittedName>
</protein>
<gene>
    <name evidence="2" type="ORF">GNI_183810</name>
</gene>
<dbReference type="GeneID" id="22916134"/>
<evidence type="ECO:0000313" key="2">
    <source>
        <dbReference type="EMBL" id="EZG43180.1"/>
    </source>
</evidence>
<proteinExistence type="predicted"/>
<accession>A0A023AY12</accession>
<dbReference type="EMBL" id="AFNH02001392">
    <property type="protein sequence ID" value="EZG43180.1"/>
    <property type="molecule type" value="Genomic_DNA"/>
</dbReference>
<dbReference type="VEuPathDB" id="CryptoDB:GNI_183810"/>
<name>A0A023AY12_GRENI</name>
<evidence type="ECO:0000313" key="3">
    <source>
        <dbReference type="Proteomes" id="UP000019763"/>
    </source>
</evidence>
<dbReference type="RefSeq" id="XP_011133562.1">
    <property type="nucleotide sequence ID" value="XM_011135260.1"/>
</dbReference>
<reference evidence="2" key="1">
    <citation type="submission" date="2013-12" db="EMBL/GenBank/DDBJ databases">
        <authorList>
            <person name="Omoto C.K."/>
            <person name="Sibley D."/>
            <person name="Venepally P."/>
            <person name="Hadjithomas M."/>
            <person name="Karamycheva S."/>
            <person name="Brunk B."/>
            <person name="Roos D."/>
            <person name="Caler E."/>
            <person name="Lorenzi H."/>
        </authorList>
    </citation>
    <scope>NUCLEOTIDE SEQUENCE</scope>
</reference>
<organism evidence="2 3">
    <name type="scientific">Gregarina niphandrodes</name>
    <name type="common">Septate eugregarine</name>
    <dbReference type="NCBI Taxonomy" id="110365"/>
    <lineage>
        <taxon>Eukaryota</taxon>
        <taxon>Sar</taxon>
        <taxon>Alveolata</taxon>
        <taxon>Apicomplexa</taxon>
        <taxon>Conoidasida</taxon>
        <taxon>Gregarinasina</taxon>
        <taxon>Eugregarinorida</taxon>
        <taxon>Gregarinidae</taxon>
        <taxon>Gregarina</taxon>
    </lineage>
</organism>
<feature type="region of interest" description="Disordered" evidence="1">
    <location>
        <begin position="68"/>
        <end position="97"/>
    </location>
</feature>